<name>A0A8J7GV64_9ACTN</name>
<feature type="compositionally biased region" description="Low complexity" evidence="1">
    <location>
        <begin position="254"/>
        <end position="263"/>
    </location>
</feature>
<reference evidence="3" key="1">
    <citation type="submission" date="2020-11" db="EMBL/GenBank/DDBJ databases">
        <title>Sequencing the genomes of 1000 actinobacteria strains.</title>
        <authorList>
            <person name="Klenk H.-P."/>
        </authorList>
    </citation>
    <scope>NUCLEOTIDE SEQUENCE</scope>
    <source>
        <strain evidence="3">DSM 45356</strain>
    </source>
</reference>
<evidence type="ECO:0000313" key="4">
    <source>
        <dbReference type="Proteomes" id="UP000622552"/>
    </source>
</evidence>
<dbReference type="AlphaFoldDB" id="A0A8J7GV64"/>
<evidence type="ECO:0000256" key="1">
    <source>
        <dbReference type="SAM" id="MobiDB-lite"/>
    </source>
</evidence>
<keyword evidence="2" id="KW-0812">Transmembrane</keyword>
<feature type="region of interest" description="Disordered" evidence="1">
    <location>
        <begin position="77"/>
        <end position="117"/>
    </location>
</feature>
<comment type="caution">
    <text evidence="3">The sequence shown here is derived from an EMBL/GenBank/DDBJ whole genome shotgun (WGS) entry which is preliminary data.</text>
</comment>
<accession>A0A8J7GV64</accession>
<keyword evidence="2" id="KW-0472">Membrane</keyword>
<evidence type="ECO:0000256" key="2">
    <source>
        <dbReference type="SAM" id="Phobius"/>
    </source>
</evidence>
<sequence>MASPKLELNLVQVVAGTLAAVSAAFALSKLGIGGTLTGAAVASVVAGIGSSLYQHSIHRAKEQLKRVIPVTELAEQHPESFPTDDDGPHTGALPGAPGLRPDGSVPVIGGRPEDGPETRVIRPAAVGMARVPTGTLYAPAPAKRRTIPTWASVTIAVVSTFLLALGTIEVVERLVLGESMASVFNKSDHRGSTLFGGTNRQDPAPAPSPTPSESPHDREPPPESPGPSPSTPSPTPSTSPSGSPSPSATPTPTPSGKSATPKP</sequence>
<dbReference type="Proteomes" id="UP000622552">
    <property type="component" value="Unassembled WGS sequence"/>
</dbReference>
<organism evidence="3 4">
    <name type="scientific">Longispora fulva</name>
    <dbReference type="NCBI Taxonomy" id="619741"/>
    <lineage>
        <taxon>Bacteria</taxon>
        <taxon>Bacillati</taxon>
        <taxon>Actinomycetota</taxon>
        <taxon>Actinomycetes</taxon>
        <taxon>Micromonosporales</taxon>
        <taxon>Micromonosporaceae</taxon>
        <taxon>Longispora</taxon>
    </lineage>
</organism>
<feature type="region of interest" description="Disordered" evidence="1">
    <location>
        <begin position="187"/>
        <end position="263"/>
    </location>
</feature>
<keyword evidence="2" id="KW-1133">Transmembrane helix</keyword>
<feature type="compositionally biased region" description="Pro residues" evidence="1">
    <location>
        <begin position="222"/>
        <end position="237"/>
    </location>
</feature>
<feature type="transmembrane region" description="Helical" evidence="2">
    <location>
        <begin position="36"/>
        <end position="53"/>
    </location>
</feature>
<evidence type="ECO:0000313" key="3">
    <source>
        <dbReference type="EMBL" id="MBG6138823.1"/>
    </source>
</evidence>
<feature type="transmembrane region" description="Helical" evidence="2">
    <location>
        <begin position="147"/>
        <end position="168"/>
    </location>
</feature>
<dbReference type="PRINTS" id="PR01217">
    <property type="entry name" value="PRICHEXTENSN"/>
</dbReference>
<gene>
    <name evidence="3" type="ORF">IW245_005017</name>
</gene>
<proteinExistence type="predicted"/>
<protein>
    <submittedName>
        <fullName evidence="3">Uncharacterized protein</fullName>
    </submittedName>
</protein>
<dbReference type="RefSeq" id="WP_197005540.1">
    <property type="nucleotide sequence ID" value="NZ_BONS01000009.1"/>
</dbReference>
<keyword evidence="4" id="KW-1185">Reference proteome</keyword>
<dbReference type="EMBL" id="JADOUF010000001">
    <property type="protein sequence ID" value="MBG6138823.1"/>
    <property type="molecule type" value="Genomic_DNA"/>
</dbReference>